<organism evidence="2 3">
    <name type="scientific">Nitrosomonas communis</name>
    <dbReference type="NCBI Taxonomy" id="44574"/>
    <lineage>
        <taxon>Bacteria</taxon>
        <taxon>Pseudomonadati</taxon>
        <taxon>Pseudomonadota</taxon>
        <taxon>Betaproteobacteria</taxon>
        <taxon>Nitrosomonadales</taxon>
        <taxon>Nitrosomonadaceae</taxon>
        <taxon>Nitrosomonas</taxon>
    </lineage>
</organism>
<dbReference type="KEGG" id="nco:AAW31_09445"/>
<name>A0A0F7KET7_9PROT</name>
<reference evidence="2 3" key="2">
    <citation type="journal article" date="2016" name="Genome Announc.">
        <title>Genome Sequence of Nitrosomonas communis Strain Nm2, a Mesophilic Ammonia-Oxidizing Bacterium Isolated from Mediterranean Soil.</title>
        <authorList>
            <person name="Kozlowski J.A."/>
            <person name="Kits K.D."/>
            <person name="Stein L.Y."/>
        </authorList>
    </citation>
    <scope>NUCLEOTIDE SEQUENCE [LARGE SCALE GENOMIC DNA]</scope>
    <source>
        <strain evidence="2 3">Nm2</strain>
    </source>
</reference>
<dbReference type="PATRIC" id="fig|44574.3.peg.2304"/>
<keyword evidence="1" id="KW-1133">Transmembrane helix</keyword>
<dbReference type="EMBL" id="CP011451">
    <property type="protein sequence ID" value="AKH37986.1"/>
    <property type="molecule type" value="Genomic_DNA"/>
</dbReference>
<feature type="transmembrane region" description="Helical" evidence="1">
    <location>
        <begin position="36"/>
        <end position="54"/>
    </location>
</feature>
<evidence type="ECO:0000256" key="1">
    <source>
        <dbReference type="SAM" id="Phobius"/>
    </source>
</evidence>
<proteinExistence type="predicted"/>
<dbReference type="Proteomes" id="UP000034156">
    <property type="component" value="Chromosome"/>
</dbReference>
<gene>
    <name evidence="2" type="ORF">AAW31_09445</name>
</gene>
<accession>A0A0F7KET7</accession>
<keyword evidence="1" id="KW-0472">Membrane</keyword>
<sequence>MKKVSMNCNQRRAKDGRIHHQEFLAYQPGVNSMKTMIQWSSLFVFMILMLLGNFTHSAENSLLIPLGEKDRLAIEKYLGKEVVGQAIPAPALVDTNRYLNLSAGNRNYRLVSGPDTGNIEHHRPTMLKQEANKTTWRYDTGARFIYYILGKEDGNYVVTGVTDNEEGVFIQYSPNKPFMLQGLAPGEQRNIQTEMKVFELSNPDKQIHTGILDIGYRYLGAYKVTVPAGSFDAVLIKWTFNGKVGPASLNDTQYRFFAADVGMIAAIEQMKVSATLLYNKQRKIAKVLVDKPKS</sequence>
<evidence type="ECO:0000313" key="3">
    <source>
        <dbReference type="Proteomes" id="UP000034156"/>
    </source>
</evidence>
<reference evidence="3" key="1">
    <citation type="submission" date="2015-05" db="EMBL/GenBank/DDBJ databases">
        <title>Draft genome of Nitrosomonas communis strain Nm2.</title>
        <authorList>
            <person name="Kozlowski J.A."/>
            <person name="Kits K.D."/>
            <person name="Stein L.Y."/>
        </authorList>
    </citation>
    <scope>NUCLEOTIDE SEQUENCE [LARGE SCALE GENOMIC DNA]</scope>
    <source>
        <strain evidence="3">Nm2</strain>
    </source>
</reference>
<keyword evidence="1" id="KW-0812">Transmembrane</keyword>
<dbReference type="AlphaFoldDB" id="A0A0F7KET7"/>
<keyword evidence="3" id="KW-1185">Reference proteome</keyword>
<protein>
    <submittedName>
        <fullName evidence="2">Uncharacterized protein</fullName>
    </submittedName>
</protein>
<evidence type="ECO:0000313" key="2">
    <source>
        <dbReference type="EMBL" id="AKH37986.1"/>
    </source>
</evidence>
<dbReference type="Gene3D" id="2.40.360.20">
    <property type="match status" value="1"/>
</dbReference>